<evidence type="ECO:0000313" key="1">
    <source>
        <dbReference type="EMBL" id="KAJ1130682.1"/>
    </source>
</evidence>
<dbReference type="EMBL" id="JANPWB010000011">
    <property type="protein sequence ID" value="KAJ1130682.1"/>
    <property type="molecule type" value="Genomic_DNA"/>
</dbReference>
<gene>
    <name evidence="1" type="ORF">NDU88_009032</name>
</gene>
<dbReference type="Proteomes" id="UP001066276">
    <property type="component" value="Chromosome 7"/>
</dbReference>
<accession>A0AAV7PTV1</accession>
<protein>
    <submittedName>
        <fullName evidence="1">Uncharacterized protein</fullName>
    </submittedName>
</protein>
<reference evidence="1" key="1">
    <citation type="journal article" date="2022" name="bioRxiv">
        <title>Sequencing and chromosome-scale assembly of the giantPleurodeles waltlgenome.</title>
        <authorList>
            <person name="Brown T."/>
            <person name="Elewa A."/>
            <person name="Iarovenko S."/>
            <person name="Subramanian E."/>
            <person name="Araus A.J."/>
            <person name="Petzold A."/>
            <person name="Susuki M."/>
            <person name="Suzuki K.-i.T."/>
            <person name="Hayashi T."/>
            <person name="Toyoda A."/>
            <person name="Oliveira C."/>
            <person name="Osipova E."/>
            <person name="Leigh N.D."/>
            <person name="Simon A."/>
            <person name="Yun M.H."/>
        </authorList>
    </citation>
    <scope>NUCLEOTIDE SEQUENCE</scope>
    <source>
        <strain evidence="1">20211129_DDA</strain>
        <tissue evidence="1">Liver</tissue>
    </source>
</reference>
<evidence type="ECO:0000313" key="2">
    <source>
        <dbReference type="Proteomes" id="UP001066276"/>
    </source>
</evidence>
<sequence length="85" mass="9010">MEAAPATASAAGCKGVWRGEKASRIAETPPGGWIALEYIRSTPTKTENAASNNIDIIDAGPSTLEEELKWEGELKKPAELAASQR</sequence>
<keyword evidence="2" id="KW-1185">Reference proteome</keyword>
<comment type="caution">
    <text evidence="1">The sequence shown here is derived from an EMBL/GenBank/DDBJ whole genome shotgun (WGS) entry which is preliminary data.</text>
</comment>
<dbReference type="AlphaFoldDB" id="A0AAV7PTV1"/>
<proteinExistence type="predicted"/>
<name>A0AAV7PTV1_PLEWA</name>
<organism evidence="1 2">
    <name type="scientific">Pleurodeles waltl</name>
    <name type="common">Iberian ribbed newt</name>
    <dbReference type="NCBI Taxonomy" id="8319"/>
    <lineage>
        <taxon>Eukaryota</taxon>
        <taxon>Metazoa</taxon>
        <taxon>Chordata</taxon>
        <taxon>Craniata</taxon>
        <taxon>Vertebrata</taxon>
        <taxon>Euteleostomi</taxon>
        <taxon>Amphibia</taxon>
        <taxon>Batrachia</taxon>
        <taxon>Caudata</taxon>
        <taxon>Salamandroidea</taxon>
        <taxon>Salamandridae</taxon>
        <taxon>Pleurodelinae</taxon>
        <taxon>Pleurodeles</taxon>
    </lineage>
</organism>